<feature type="region of interest" description="Disordered" evidence="1">
    <location>
        <begin position="1"/>
        <end position="36"/>
    </location>
</feature>
<evidence type="ECO:0000313" key="3">
    <source>
        <dbReference type="Proteomes" id="UP000324222"/>
    </source>
</evidence>
<keyword evidence="3" id="KW-1185">Reference proteome</keyword>
<reference evidence="2 3" key="1">
    <citation type="submission" date="2019-05" db="EMBL/GenBank/DDBJ databases">
        <title>Another draft genome of Portunus trituberculatus and its Hox gene families provides insights of decapod evolution.</title>
        <authorList>
            <person name="Jeong J.-H."/>
            <person name="Song I."/>
            <person name="Kim S."/>
            <person name="Choi T."/>
            <person name="Kim D."/>
            <person name="Ryu S."/>
            <person name="Kim W."/>
        </authorList>
    </citation>
    <scope>NUCLEOTIDE SEQUENCE [LARGE SCALE GENOMIC DNA]</scope>
    <source>
        <tissue evidence="2">Muscle</tissue>
    </source>
</reference>
<feature type="compositionally biased region" description="Gly residues" evidence="1">
    <location>
        <begin position="26"/>
        <end position="36"/>
    </location>
</feature>
<gene>
    <name evidence="2" type="ORF">E2C01_069300</name>
</gene>
<evidence type="ECO:0000256" key="1">
    <source>
        <dbReference type="SAM" id="MobiDB-lite"/>
    </source>
</evidence>
<proteinExistence type="predicted"/>
<evidence type="ECO:0000313" key="2">
    <source>
        <dbReference type="EMBL" id="MPC74920.1"/>
    </source>
</evidence>
<dbReference type="EMBL" id="VSRR010040006">
    <property type="protein sequence ID" value="MPC74920.1"/>
    <property type="molecule type" value="Genomic_DNA"/>
</dbReference>
<dbReference type="AlphaFoldDB" id="A0A5B7HR30"/>
<protein>
    <submittedName>
        <fullName evidence="2">Uncharacterized protein</fullName>
    </submittedName>
</protein>
<organism evidence="2 3">
    <name type="scientific">Portunus trituberculatus</name>
    <name type="common">Swimming crab</name>
    <name type="synonym">Neptunus trituberculatus</name>
    <dbReference type="NCBI Taxonomy" id="210409"/>
    <lineage>
        <taxon>Eukaryota</taxon>
        <taxon>Metazoa</taxon>
        <taxon>Ecdysozoa</taxon>
        <taxon>Arthropoda</taxon>
        <taxon>Crustacea</taxon>
        <taxon>Multicrustacea</taxon>
        <taxon>Malacostraca</taxon>
        <taxon>Eumalacostraca</taxon>
        <taxon>Eucarida</taxon>
        <taxon>Decapoda</taxon>
        <taxon>Pleocyemata</taxon>
        <taxon>Brachyura</taxon>
        <taxon>Eubrachyura</taxon>
        <taxon>Portunoidea</taxon>
        <taxon>Portunidae</taxon>
        <taxon>Portuninae</taxon>
        <taxon>Portunus</taxon>
    </lineage>
</organism>
<name>A0A5B7HR30_PORTR</name>
<dbReference type="Proteomes" id="UP000324222">
    <property type="component" value="Unassembled WGS sequence"/>
</dbReference>
<comment type="caution">
    <text evidence="2">The sequence shown here is derived from an EMBL/GenBank/DDBJ whole genome shotgun (WGS) entry which is preliminary data.</text>
</comment>
<accession>A0A5B7HR30</accession>
<sequence length="36" mass="3303">MATCGGPAAWLSGGPGAAERHPPEGGADGVARGGPS</sequence>